<evidence type="ECO:0000313" key="1">
    <source>
        <dbReference type="Ensembl" id="ENSFCTP00005005248.1"/>
    </source>
</evidence>
<dbReference type="GeneTree" id="ENSGT00980000200525"/>
<sequence>MWTFQRIFDDVFKSLQATRWTLGIMGMLLTENDELRRLVRRCIEGGIHPARRSHKKENHKRSCRDGWSCTTEALVHHFLVFRLCRTFHMGMTGPVNWLANLSSSAKPSPSLGADGFLGKRMSLEPYSFSHFTLACRDSVDVFHLLGLTEIPMVHATFLCR</sequence>
<reference evidence="1" key="2">
    <citation type="submission" date="2025-08" db="UniProtKB">
        <authorList>
            <consortium name="Ensembl"/>
        </authorList>
    </citation>
    <scope>IDENTIFICATION</scope>
    <source>
        <strain evidence="1">breed Abyssinian</strain>
    </source>
</reference>
<evidence type="ECO:0000313" key="2">
    <source>
        <dbReference type="Proteomes" id="UP000823872"/>
    </source>
</evidence>
<protein>
    <submittedName>
        <fullName evidence="1">Uncharacterized protein</fullName>
    </submittedName>
</protein>
<organism evidence="1 2">
    <name type="scientific">Felis catus</name>
    <name type="common">Cat</name>
    <name type="synonym">Felis silvestris catus</name>
    <dbReference type="NCBI Taxonomy" id="9685"/>
    <lineage>
        <taxon>Eukaryota</taxon>
        <taxon>Metazoa</taxon>
        <taxon>Chordata</taxon>
        <taxon>Craniata</taxon>
        <taxon>Vertebrata</taxon>
        <taxon>Euteleostomi</taxon>
        <taxon>Mammalia</taxon>
        <taxon>Eutheria</taxon>
        <taxon>Laurasiatheria</taxon>
        <taxon>Carnivora</taxon>
        <taxon>Feliformia</taxon>
        <taxon>Felidae</taxon>
        <taxon>Felinae</taxon>
        <taxon>Felis</taxon>
    </lineage>
</organism>
<reference evidence="1 2" key="1">
    <citation type="submission" date="2021-02" db="EMBL/GenBank/DDBJ databases">
        <title>Safari Cat Assemblies.</title>
        <authorList>
            <person name="Bredemeyer K.R."/>
            <person name="Murphy W.J."/>
        </authorList>
    </citation>
    <scope>NUCLEOTIDE SEQUENCE [LARGE SCALE GENOMIC DNA]</scope>
</reference>
<accession>A0ABI7W4H5</accession>
<dbReference type="Proteomes" id="UP000823872">
    <property type="component" value="Chromosome X"/>
</dbReference>
<proteinExistence type="predicted"/>
<dbReference type="Ensembl" id="ENSFCTT00005008467.1">
    <property type="protein sequence ID" value="ENSFCTP00005005248.1"/>
    <property type="gene ID" value="ENSFCTG00005003182.1"/>
</dbReference>
<keyword evidence="2" id="KW-1185">Reference proteome</keyword>
<name>A0ABI7W4H5_FELCA</name>
<reference evidence="1" key="3">
    <citation type="submission" date="2025-09" db="UniProtKB">
        <authorList>
            <consortium name="Ensembl"/>
        </authorList>
    </citation>
    <scope>IDENTIFICATION</scope>
    <source>
        <strain evidence="1">breed Abyssinian</strain>
    </source>
</reference>